<name>A0ABD2IGU6_HETSC</name>
<accession>A0ABD2IGU6</accession>
<proteinExistence type="predicted"/>
<dbReference type="EMBL" id="JBICCN010000329">
    <property type="protein sequence ID" value="KAL3076765.1"/>
    <property type="molecule type" value="Genomic_DNA"/>
</dbReference>
<sequence length="161" mass="19118">MDVLFMAWPEARYPLELPFHRVDCFSEMERRHIVPQVITYRLENIKKLRNGICLVRIPTRSRVTVTQMNTNNVKSYVKFIAGSTQLSMPLHTDHIHSGQHEKFGPWHMPCRYAYIVFRSRSDQLEWVEFRLEPELKMDSADDQRNDCASEEHNFAESLLKH</sequence>
<evidence type="ECO:0000313" key="1">
    <source>
        <dbReference type="EMBL" id="KAL3076765.1"/>
    </source>
</evidence>
<evidence type="ECO:0000313" key="2">
    <source>
        <dbReference type="Proteomes" id="UP001620645"/>
    </source>
</evidence>
<dbReference type="Proteomes" id="UP001620645">
    <property type="component" value="Unassembled WGS sequence"/>
</dbReference>
<organism evidence="1 2">
    <name type="scientific">Heterodera schachtii</name>
    <name type="common">Sugarbeet cyst nematode worm</name>
    <name type="synonym">Tylenchus schachtii</name>
    <dbReference type="NCBI Taxonomy" id="97005"/>
    <lineage>
        <taxon>Eukaryota</taxon>
        <taxon>Metazoa</taxon>
        <taxon>Ecdysozoa</taxon>
        <taxon>Nematoda</taxon>
        <taxon>Chromadorea</taxon>
        <taxon>Rhabditida</taxon>
        <taxon>Tylenchina</taxon>
        <taxon>Tylenchomorpha</taxon>
        <taxon>Tylenchoidea</taxon>
        <taxon>Heteroderidae</taxon>
        <taxon>Heteroderinae</taxon>
        <taxon>Heterodera</taxon>
    </lineage>
</organism>
<reference evidence="1 2" key="1">
    <citation type="submission" date="2024-10" db="EMBL/GenBank/DDBJ databases">
        <authorList>
            <person name="Kim D."/>
        </authorList>
    </citation>
    <scope>NUCLEOTIDE SEQUENCE [LARGE SCALE GENOMIC DNA]</scope>
    <source>
        <strain evidence="1">Taebaek</strain>
    </source>
</reference>
<comment type="caution">
    <text evidence="1">The sequence shown here is derived from an EMBL/GenBank/DDBJ whole genome shotgun (WGS) entry which is preliminary data.</text>
</comment>
<keyword evidence="2" id="KW-1185">Reference proteome</keyword>
<dbReference type="AlphaFoldDB" id="A0ABD2IGU6"/>
<gene>
    <name evidence="1" type="ORF">niasHS_011502</name>
</gene>
<protein>
    <submittedName>
        <fullName evidence="1">Uncharacterized protein</fullName>
    </submittedName>
</protein>